<dbReference type="AlphaFoldDB" id="A0A9Q0K9N5"/>
<dbReference type="SUPFAM" id="SSF103481">
    <property type="entry name" value="Multidrug resistance efflux transporter EmrE"/>
    <property type="match status" value="1"/>
</dbReference>
<evidence type="ECO:0000256" key="3">
    <source>
        <dbReference type="ARBA" id="ARBA00022692"/>
    </source>
</evidence>
<proteinExistence type="inferred from homology"/>
<dbReference type="InterPro" id="IPR030184">
    <property type="entry name" value="WAT1-related"/>
</dbReference>
<dbReference type="GO" id="GO:0022857">
    <property type="term" value="F:transmembrane transporter activity"/>
    <property type="evidence" value="ECO:0007669"/>
    <property type="project" value="InterPro"/>
</dbReference>
<comment type="similarity">
    <text evidence="2 6">Belongs to the drug/metabolite transporter (DMT) superfamily. Plant drug/metabolite exporter (P-DME) (TC 2.A.7.4) family.</text>
</comment>
<reference evidence="8" key="1">
    <citation type="journal article" date="2023" name="Plant J.">
        <title>The genome of the king protea, Protea cynaroides.</title>
        <authorList>
            <person name="Chang J."/>
            <person name="Duong T.A."/>
            <person name="Schoeman C."/>
            <person name="Ma X."/>
            <person name="Roodt D."/>
            <person name="Barker N."/>
            <person name="Li Z."/>
            <person name="Van de Peer Y."/>
            <person name="Mizrachi E."/>
        </authorList>
    </citation>
    <scope>NUCLEOTIDE SEQUENCE</scope>
    <source>
        <tissue evidence="8">Young leaves</tissue>
    </source>
</reference>
<accession>A0A9Q0K9N5</accession>
<feature type="transmembrane region" description="Helical" evidence="6">
    <location>
        <begin position="42"/>
        <end position="62"/>
    </location>
</feature>
<dbReference type="Pfam" id="PF00892">
    <property type="entry name" value="EamA"/>
    <property type="match status" value="1"/>
</dbReference>
<evidence type="ECO:0000256" key="6">
    <source>
        <dbReference type="RuleBase" id="RU363077"/>
    </source>
</evidence>
<feature type="transmembrane region" description="Helical" evidence="6">
    <location>
        <begin position="284"/>
        <end position="303"/>
    </location>
</feature>
<gene>
    <name evidence="8" type="ORF">NE237_018337</name>
</gene>
<keyword evidence="9" id="KW-1185">Reference proteome</keyword>
<sequence length="348" mass="38935">MAVDLCNFFNELKPAMVMVLVQIILSGLTVFFKLATRDGMNMLILVAYRYIFATFFLAPRAFFFERNKRPKLTWMVTFQAFFCGFFGGTLWQNLYVASLKLTSTTFAAAMINLIPKLGIQTLAGRMNLVGTTIGMEGAFVIQDTNPTLTFYKGAEVNIWSTNVDLRQGLGTEISTSASQGEFSNRILGSLMALGCSTSYAIWLIFQAKMSQRNPCYLSSSVFMCIMGSIQSVIFAVCIERNREEWKLAWGVRARGLMVVSFFNPLMLVLVAILCSLFLDEKLHIGIMLGGMLIVVGLYVVLWGKGEEMKRMSHLMLFKSFKEADHIEVVVTITTYSSFSPAITTTTDI</sequence>
<evidence type="ECO:0000259" key="7">
    <source>
        <dbReference type="Pfam" id="PF00892"/>
    </source>
</evidence>
<dbReference type="PANTHER" id="PTHR31218">
    <property type="entry name" value="WAT1-RELATED PROTEIN"/>
    <property type="match status" value="1"/>
</dbReference>
<evidence type="ECO:0000256" key="1">
    <source>
        <dbReference type="ARBA" id="ARBA00004141"/>
    </source>
</evidence>
<keyword evidence="5 6" id="KW-0472">Membrane</keyword>
<comment type="caution">
    <text evidence="8">The sequence shown here is derived from an EMBL/GenBank/DDBJ whole genome shotgun (WGS) entry which is preliminary data.</text>
</comment>
<feature type="transmembrane region" description="Helical" evidence="6">
    <location>
        <begin position="258"/>
        <end position="278"/>
    </location>
</feature>
<name>A0A9Q0K9N5_9MAGN</name>
<dbReference type="EMBL" id="JAMYWD010000007">
    <property type="protein sequence ID" value="KAJ4966488.1"/>
    <property type="molecule type" value="Genomic_DNA"/>
</dbReference>
<feature type="transmembrane region" description="Helical" evidence="6">
    <location>
        <begin position="217"/>
        <end position="238"/>
    </location>
</feature>
<organism evidence="8 9">
    <name type="scientific">Protea cynaroides</name>
    <dbReference type="NCBI Taxonomy" id="273540"/>
    <lineage>
        <taxon>Eukaryota</taxon>
        <taxon>Viridiplantae</taxon>
        <taxon>Streptophyta</taxon>
        <taxon>Embryophyta</taxon>
        <taxon>Tracheophyta</taxon>
        <taxon>Spermatophyta</taxon>
        <taxon>Magnoliopsida</taxon>
        <taxon>Proteales</taxon>
        <taxon>Proteaceae</taxon>
        <taxon>Protea</taxon>
    </lineage>
</organism>
<keyword evidence="3 6" id="KW-0812">Transmembrane</keyword>
<comment type="subcellular location">
    <subcellularLocation>
        <location evidence="1 6">Membrane</location>
        <topology evidence="1 6">Multi-pass membrane protein</topology>
    </subcellularLocation>
</comment>
<dbReference type="InterPro" id="IPR037185">
    <property type="entry name" value="EmrE-like"/>
</dbReference>
<protein>
    <recommendedName>
        <fullName evidence="6">WAT1-related protein</fullName>
    </recommendedName>
</protein>
<feature type="transmembrane region" description="Helical" evidence="6">
    <location>
        <begin position="186"/>
        <end position="205"/>
    </location>
</feature>
<keyword evidence="4 6" id="KW-1133">Transmembrane helix</keyword>
<feature type="transmembrane region" description="Helical" evidence="6">
    <location>
        <begin position="15"/>
        <end position="35"/>
    </location>
</feature>
<dbReference type="OrthoDB" id="1728340at2759"/>
<feature type="domain" description="EamA" evidence="7">
    <location>
        <begin position="15"/>
        <end position="115"/>
    </location>
</feature>
<evidence type="ECO:0000313" key="9">
    <source>
        <dbReference type="Proteomes" id="UP001141806"/>
    </source>
</evidence>
<feature type="transmembrane region" description="Helical" evidence="6">
    <location>
        <begin position="74"/>
        <end position="91"/>
    </location>
</feature>
<evidence type="ECO:0000256" key="5">
    <source>
        <dbReference type="ARBA" id="ARBA00023136"/>
    </source>
</evidence>
<dbReference type="Proteomes" id="UP001141806">
    <property type="component" value="Unassembled WGS sequence"/>
</dbReference>
<evidence type="ECO:0000256" key="2">
    <source>
        <dbReference type="ARBA" id="ARBA00007635"/>
    </source>
</evidence>
<evidence type="ECO:0000256" key="4">
    <source>
        <dbReference type="ARBA" id="ARBA00022989"/>
    </source>
</evidence>
<dbReference type="GO" id="GO:0016020">
    <property type="term" value="C:membrane"/>
    <property type="evidence" value="ECO:0007669"/>
    <property type="project" value="UniProtKB-SubCell"/>
</dbReference>
<evidence type="ECO:0000313" key="8">
    <source>
        <dbReference type="EMBL" id="KAJ4966488.1"/>
    </source>
</evidence>
<dbReference type="InterPro" id="IPR000620">
    <property type="entry name" value="EamA_dom"/>
</dbReference>